<evidence type="ECO:0000256" key="4">
    <source>
        <dbReference type="ARBA" id="ARBA00022679"/>
    </source>
</evidence>
<accession>A0A3S4B3Z0</accession>
<evidence type="ECO:0000256" key="10">
    <source>
        <dbReference type="SAM" id="MobiDB-lite"/>
    </source>
</evidence>
<dbReference type="AlphaFoldDB" id="A0A3S4B3Z0"/>
<feature type="transmembrane region" description="Helical" evidence="11">
    <location>
        <begin position="238"/>
        <end position="271"/>
    </location>
</feature>
<feature type="transmembrane region" description="Helical" evidence="11">
    <location>
        <begin position="194"/>
        <end position="217"/>
    </location>
</feature>
<dbReference type="EMBL" id="OUUZ01000008">
    <property type="protein sequence ID" value="SPQ21164.1"/>
    <property type="molecule type" value="Genomic_DNA"/>
</dbReference>
<dbReference type="PANTHER" id="PTHR13205">
    <property type="entry name" value="TRANSMEMBRANE PROTEIN 15-RELATED"/>
    <property type="match status" value="1"/>
</dbReference>
<feature type="transmembrane region" description="Helical" evidence="11">
    <location>
        <begin position="283"/>
        <end position="306"/>
    </location>
</feature>
<organism evidence="12 13">
    <name type="scientific">Thermothielavioides terrestris</name>
    <dbReference type="NCBI Taxonomy" id="2587410"/>
    <lineage>
        <taxon>Eukaryota</taxon>
        <taxon>Fungi</taxon>
        <taxon>Dikarya</taxon>
        <taxon>Ascomycota</taxon>
        <taxon>Pezizomycotina</taxon>
        <taxon>Sordariomycetes</taxon>
        <taxon>Sordariomycetidae</taxon>
        <taxon>Sordariales</taxon>
        <taxon>Chaetomiaceae</taxon>
        <taxon>Thermothielavioides</taxon>
    </lineage>
</organism>
<feature type="compositionally biased region" description="Basic residues" evidence="10">
    <location>
        <begin position="99"/>
        <end position="108"/>
    </location>
</feature>
<gene>
    <name evidence="12" type="ORF">TT172_LOCUS3583</name>
</gene>
<comment type="subcellular location">
    <subcellularLocation>
        <location evidence="1">Endoplasmic reticulum membrane</location>
        <topology evidence="1">Multi-pass membrane protein</topology>
    </subcellularLocation>
</comment>
<evidence type="ECO:0000256" key="5">
    <source>
        <dbReference type="ARBA" id="ARBA00022692"/>
    </source>
</evidence>
<dbReference type="EC" id="2.7.1.108" evidence="3"/>
<feature type="transmembrane region" description="Helical" evidence="11">
    <location>
        <begin position="547"/>
        <end position="567"/>
    </location>
</feature>
<comment type="similarity">
    <text evidence="2">Belongs to the polyprenol kinase family.</text>
</comment>
<feature type="transmembrane region" description="Helical" evidence="11">
    <location>
        <begin position="705"/>
        <end position="724"/>
    </location>
</feature>
<feature type="transmembrane region" description="Helical" evidence="11">
    <location>
        <begin position="579"/>
        <end position="612"/>
    </location>
</feature>
<evidence type="ECO:0000256" key="1">
    <source>
        <dbReference type="ARBA" id="ARBA00004477"/>
    </source>
</evidence>
<name>A0A3S4B3Z0_9PEZI</name>
<evidence type="ECO:0000256" key="6">
    <source>
        <dbReference type="ARBA" id="ARBA00022777"/>
    </source>
</evidence>
<protein>
    <recommendedName>
        <fullName evidence="3">dolichol kinase</fullName>
        <ecNumber evidence="3">2.7.1.108</ecNumber>
    </recommendedName>
</protein>
<feature type="transmembrane region" description="Helical" evidence="11">
    <location>
        <begin position="674"/>
        <end position="693"/>
    </location>
</feature>
<feature type="compositionally biased region" description="Basic residues" evidence="10">
    <location>
        <begin position="26"/>
        <end position="35"/>
    </location>
</feature>
<keyword evidence="9 11" id="KW-0472">Membrane</keyword>
<keyword evidence="4" id="KW-0808">Transferase</keyword>
<keyword evidence="5 11" id="KW-0812">Transmembrane</keyword>
<feature type="region of interest" description="Disordered" evidence="10">
    <location>
        <begin position="1"/>
        <end position="151"/>
    </location>
</feature>
<sequence length="849" mass="90707">MPEHCPSPTATAGSDSADETSDSLRIRSRSPHPYRRLPSELLEPSDRLASRASRAAADGGPPRSSPPHSLPSFARESPPVSESGTDADDEHFLKGLPAPKRRLHKGLRGRREQLSGSSTPALSPALLEEEGRRPHWRPSHGEHGRDWRGTAERARRRRELVRRAVEAILLGCQARMVASNADVQPSLRTYRKELFAAGGLFFCLAAAYPLRLIAWAYRQGKPSRLIPIRIPATFDPAPLLYPPLLPVLVSLLLLVSELQLLSAGLISLLLLASSPQAVILKALLWGGGLGLVVSCSQVIQWGISLARVPKWRFRRAAPLTRGESGLRDLRHFLPFQRPRSGSRASYGSAVSDSDFSADDQFDGPVPANATKVTYADAASDAELVPALPANLGAVQPNFAEPWQRDPARRHTLPAISKSATGVKSTTPSGRRKRAMSSSMRAFVSLTQAQATIRKWLYACHVYICILAVILVGIRAYVQRYALSGYEPIGWALGYLLGDIPQFRLRVVKAGLERWICLPPRGSQPPTCHAGWVQHVRLAWLGAANTRLLLSGYWVAVLAAGLAVVFRLSRVCEVDTRRKVFHFTMVAMLLPAVYLDPCFAALALALALAVFLLLDLLRASQLPPLSRPIARFLAPYVDGRDLRGPVVVSHIFLLIGCAIPLWLSLASLPRRRAEPAGAAAATAAATAAAAAGGGPLAGWEVPSREVGMVSGVVCVGLGDAAASLVGRRWGVRKWLWGGGKSLEGSAAFAAAVFAGLMVAALWLRLGGWEVASSAATGGAGAASGSGPGSGWDSLASVLDLARLWPWLSARAPRAAACASLASLTEAVLTGGNDNVIVPVVLWGCVKSLGV</sequence>
<feature type="transmembrane region" description="Helical" evidence="11">
    <location>
        <begin position="745"/>
        <end position="764"/>
    </location>
</feature>
<evidence type="ECO:0000256" key="9">
    <source>
        <dbReference type="ARBA" id="ARBA00023136"/>
    </source>
</evidence>
<dbReference type="InterPro" id="IPR032974">
    <property type="entry name" value="Polypren_kinase"/>
</dbReference>
<evidence type="ECO:0000313" key="13">
    <source>
        <dbReference type="Proteomes" id="UP000289323"/>
    </source>
</evidence>
<dbReference type="PANTHER" id="PTHR13205:SF15">
    <property type="entry name" value="DOLICHOL KINASE"/>
    <property type="match status" value="1"/>
</dbReference>
<dbReference type="GO" id="GO:0004168">
    <property type="term" value="F:dolichol kinase activity"/>
    <property type="evidence" value="ECO:0007669"/>
    <property type="project" value="UniProtKB-EC"/>
</dbReference>
<feature type="transmembrane region" description="Helical" evidence="11">
    <location>
        <begin position="455"/>
        <end position="477"/>
    </location>
</feature>
<evidence type="ECO:0000256" key="11">
    <source>
        <dbReference type="SAM" id="Phobius"/>
    </source>
</evidence>
<feature type="transmembrane region" description="Helical" evidence="11">
    <location>
        <begin position="641"/>
        <end position="662"/>
    </location>
</feature>
<dbReference type="Proteomes" id="UP000289323">
    <property type="component" value="Unassembled WGS sequence"/>
</dbReference>
<feature type="compositionally biased region" description="Basic and acidic residues" evidence="10">
    <location>
        <begin position="129"/>
        <end position="151"/>
    </location>
</feature>
<dbReference type="GO" id="GO:0043048">
    <property type="term" value="P:dolichyl monophosphate biosynthetic process"/>
    <property type="evidence" value="ECO:0007669"/>
    <property type="project" value="TreeGrafter"/>
</dbReference>
<evidence type="ECO:0000313" key="12">
    <source>
        <dbReference type="EMBL" id="SPQ21164.1"/>
    </source>
</evidence>
<dbReference type="GO" id="GO:0005789">
    <property type="term" value="C:endoplasmic reticulum membrane"/>
    <property type="evidence" value="ECO:0007669"/>
    <property type="project" value="UniProtKB-SubCell"/>
</dbReference>
<evidence type="ECO:0000256" key="2">
    <source>
        <dbReference type="ARBA" id="ARBA00010794"/>
    </source>
</evidence>
<evidence type="ECO:0000256" key="3">
    <source>
        <dbReference type="ARBA" id="ARBA00012132"/>
    </source>
</evidence>
<proteinExistence type="inferred from homology"/>
<keyword evidence="6" id="KW-0418">Kinase</keyword>
<evidence type="ECO:0000256" key="7">
    <source>
        <dbReference type="ARBA" id="ARBA00022824"/>
    </source>
</evidence>
<keyword evidence="8 11" id="KW-1133">Transmembrane helix</keyword>
<evidence type="ECO:0000256" key="8">
    <source>
        <dbReference type="ARBA" id="ARBA00022989"/>
    </source>
</evidence>
<reference evidence="12 13" key="1">
    <citation type="submission" date="2018-04" db="EMBL/GenBank/DDBJ databases">
        <authorList>
            <person name="Huttner S."/>
            <person name="Dainat J."/>
        </authorList>
    </citation>
    <scope>NUCLEOTIDE SEQUENCE [LARGE SCALE GENOMIC DNA]</scope>
</reference>
<keyword evidence="7" id="KW-0256">Endoplasmic reticulum</keyword>